<evidence type="ECO:0000256" key="4">
    <source>
        <dbReference type="SAM" id="Coils"/>
    </source>
</evidence>
<dbReference type="FunFam" id="3.30.70.270:FF:000001">
    <property type="entry name" value="Diguanylate cyclase domain protein"/>
    <property type="match status" value="1"/>
</dbReference>
<dbReference type="Proteomes" id="UP000199603">
    <property type="component" value="Unassembled WGS sequence"/>
</dbReference>
<evidence type="ECO:0000256" key="5">
    <source>
        <dbReference type="SAM" id="Phobius"/>
    </source>
</evidence>
<sequence length="666" mass="72559">MLCLLLMPAALAAQPAEERWAGDPLAPIAPIEIAAPLQARLVEAERLAASGDFAMAGTVLKEAAGLAAEGSAEVDAVDRVSAQIEFRRGRYPEALALQRGILERASRRGDTASVARAETDIAILLRRQGDLSPALSGFERALNLYRQLKDDDGIADVLTHIGLIRLNQGLYSTSLESLRESLKLQQAGAKAEIERTYHYLGLLYAGLREYETARTFLDRGLAEARRLADPSREAPLLGSMARTANLAGSYSEALTLALEAERLAERLGSPPGQAYALLENGRAKLGLNKLDEAREALIRGAAVAERLGQRSTLARYRATLAEVAARQDRPEEALALWQQALPEFRSGDDQPQLLDSYKLMVPLLREQGQETRALDIAMESLALQEQLAGLDMNRRVAVMESAYRAQEAERQIELLQRDLEIQSLKLRQESLGRWLATFGVLSLLVIAGLLAFRYRESRRLGRQLSEANAELERNREALAQANVELEKRAEALAHAASIDPLTGIANRRAFVERFEVHWADAMSRHAPLSIALIDVDHFKRINDTQGHAVGDAVLCALAATLQGLLRAGTLLARWGGEEFVVLIPGANAQAAAGLAERLRAAVENLRREDLPPITISVGVASLSGRTRLRPEGLFDEADGALYAAKTAGRNRVVVVADPQPDGSEPE</sequence>
<evidence type="ECO:0000259" key="6">
    <source>
        <dbReference type="PROSITE" id="PS50887"/>
    </source>
</evidence>
<keyword evidence="8" id="KW-1185">Reference proteome</keyword>
<evidence type="ECO:0000256" key="1">
    <source>
        <dbReference type="ARBA" id="ARBA00001946"/>
    </source>
</evidence>
<dbReference type="PANTHER" id="PTHR45138:SF9">
    <property type="entry name" value="DIGUANYLATE CYCLASE DGCM-RELATED"/>
    <property type="match status" value="1"/>
</dbReference>
<dbReference type="GO" id="GO:0043709">
    <property type="term" value="P:cell adhesion involved in single-species biofilm formation"/>
    <property type="evidence" value="ECO:0007669"/>
    <property type="project" value="TreeGrafter"/>
</dbReference>
<dbReference type="InterPro" id="IPR043128">
    <property type="entry name" value="Rev_trsase/Diguanyl_cyclase"/>
</dbReference>
<keyword evidence="5" id="KW-0472">Membrane</keyword>
<dbReference type="InterPro" id="IPR011990">
    <property type="entry name" value="TPR-like_helical_dom_sf"/>
</dbReference>
<feature type="domain" description="GGDEF" evidence="6">
    <location>
        <begin position="526"/>
        <end position="657"/>
    </location>
</feature>
<gene>
    <name evidence="7" type="ORF">SAMN04488509_10320</name>
</gene>
<dbReference type="NCBIfam" id="TIGR00254">
    <property type="entry name" value="GGDEF"/>
    <property type="match status" value="1"/>
</dbReference>
<accession>A0A1G6VF77</accession>
<evidence type="ECO:0000256" key="3">
    <source>
        <dbReference type="ARBA" id="ARBA00034247"/>
    </source>
</evidence>
<dbReference type="RefSeq" id="WP_091240989.1">
    <property type="nucleotide sequence ID" value="NZ_FNAG01000003.1"/>
</dbReference>
<feature type="transmembrane region" description="Helical" evidence="5">
    <location>
        <begin position="431"/>
        <end position="452"/>
    </location>
</feature>
<organism evidence="7 8">
    <name type="scientific">Aquimonas voraii</name>
    <dbReference type="NCBI Taxonomy" id="265719"/>
    <lineage>
        <taxon>Bacteria</taxon>
        <taxon>Pseudomonadati</taxon>
        <taxon>Pseudomonadota</taxon>
        <taxon>Gammaproteobacteria</taxon>
        <taxon>Lysobacterales</taxon>
        <taxon>Lysobacteraceae</taxon>
        <taxon>Aquimonas</taxon>
    </lineage>
</organism>
<dbReference type="OrthoDB" id="9813903at2"/>
<dbReference type="Gene3D" id="3.30.70.270">
    <property type="match status" value="1"/>
</dbReference>
<dbReference type="AlphaFoldDB" id="A0A1G6VF77"/>
<dbReference type="SMART" id="SM00267">
    <property type="entry name" value="GGDEF"/>
    <property type="match status" value="1"/>
</dbReference>
<dbReference type="Pfam" id="PF13424">
    <property type="entry name" value="TPR_12"/>
    <property type="match status" value="1"/>
</dbReference>
<dbReference type="EC" id="2.7.7.65" evidence="2"/>
<dbReference type="GO" id="GO:0005886">
    <property type="term" value="C:plasma membrane"/>
    <property type="evidence" value="ECO:0007669"/>
    <property type="project" value="TreeGrafter"/>
</dbReference>
<dbReference type="InterPro" id="IPR050469">
    <property type="entry name" value="Diguanylate_Cyclase"/>
</dbReference>
<dbReference type="InterPro" id="IPR000160">
    <property type="entry name" value="GGDEF_dom"/>
</dbReference>
<dbReference type="Gene3D" id="1.25.40.10">
    <property type="entry name" value="Tetratricopeptide repeat domain"/>
    <property type="match status" value="2"/>
</dbReference>
<feature type="coiled-coil region" evidence="4">
    <location>
        <begin position="398"/>
        <end position="425"/>
    </location>
</feature>
<feature type="coiled-coil region" evidence="4">
    <location>
        <begin position="454"/>
        <end position="495"/>
    </location>
</feature>
<keyword evidence="4" id="KW-0175">Coiled coil</keyword>
<keyword evidence="5" id="KW-0812">Transmembrane</keyword>
<comment type="cofactor">
    <cofactor evidence="1">
        <name>Mg(2+)</name>
        <dbReference type="ChEBI" id="CHEBI:18420"/>
    </cofactor>
</comment>
<proteinExistence type="predicted"/>
<dbReference type="SUPFAM" id="SSF55073">
    <property type="entry name" value="Nucleotide cyclase"/>
    <property type="match status" value="1"/>
</dbReference>
<reference evidence="7 8" key="1">
    <citation type="submission" date="2016-10" db="EMBL/GenBank/DDBJ databases">
        <authorList>
            <person name="de Groot N.N."/>
        </authorList>
    </citation>
    <scope>NUCLEOTIDE SEQUENCE [LARGE SCALE GENOMIC DNA]</scope>
    <source>
        <strain evidence="7 8">DSM 16957</strain>
    </source>
</reference>
<dbReference type="InterPro" id="IPR019734">
    <property type="entry name" value="TPR_rpt"/>
</dbReference>
<dbReference type="EMBL" id="FNAG01000003">
    <property type="protein sequence ID" value="SDD51575.1"/>
    <property type="molecule type" value="Genomic_DNA"/>
</dbReference>
<protein>
    <recommendedName>
        <fullName evidence="2">diguanylate cyclase</fullName>
        <ecNumber evidence="2">2.7.7.65</ecNumber>
    </recommendedName>
</protein>
<dbReference type="CDD" id="cd01949">
    <property type="entry name" value="GGDEF"/>
    <property type="match status" value="1"/>
</dbReference>
<dbReference type="STRING" id="265719.SAMN04488509_10320"/>
<dbReference type="SMART" id="SM00028">
    <property type="entry name" value="TPR"/>
    <property type="match status" value="6"/>
</dbReference>
<dbReference type="SUPFAM" id="SSF48452">
    <property type="entry name" value="TPR-like"/>
    <property type="match status" value="2"/>
</dbReference>
<dbReference type="PANTHER" id="PTHR45138">
    <property type="entry name" value="REGULATORY COMPONENTS OF SENSORY TRANSDUCTION SYSTEM"/>
    <property type="match status" value="1"/>
</dbReference>
<evidence type="ECO:0000313" key="8">
    <source>
        <dbReference type="Proteomes" id="UP000199603"/>
    </source>
</evidence>
<comment type="catalytic activity">
    <reaction evidence="3">
        <text>2 GTP = 3',3'-c-di-GMP + 2 diphosphate</text>
        <dbReference type="Rhea" id="RHEA:24898"/>
        <dbReference type="ChEBI" id="CHEBI:33019"/>
        <dbReference type="ChEBI" id="CHEBI:37565"/>
        <dbReference type="ChEBI" id="CHEBI:58805"/>
        <dbReference type="EC" id="2.7.7.65"/>
    </reaction>
</comment>
<dbReference type="InterPro" id="IPR029787">
    <property type="entry name" value="Nucleotide_cyclase"/>
</dbReference>
<dbReference type="Pfam" id="PF00990">
    <property type="entry name" value="GGDEF"/>
    <property type="match status" value="1"/>
</dbReference>
<dbReference type="GO" id="GO:1902201">
    <property type="term" value="P:negative regulation of bacterial-type flagellum-dependent cell motility"/>
    <property type="evidence" value="ECO:0007669"/>
    <property type="project" value="TreeGrafter"/>
</dbReference>
<dbReference type="GO" id="GO:0052621">
    <property type="term" value="F:diguanylate cyclase activity"/>
    <property type="evidence" value="ECO:0007669"/>
    <property type="project" value="UniProtKB-EC"/>
</dbReference>
<name>A0A1G6VF77_9GAMM</name>
<evidence type="ECO:0000313" key="7">
    <source>
        <dbReference type="EMBL" id="SDD51575.1"/>
    </source>
</evidence>
<dbReference type="PROSITE" id="PS50887">
    <property type="entry name" value="GGDEF"/>
    <property type="match status" value="1"/>
</dbReference>
<evidence type="ECO:0000256" key="2">
    <source>
        <dbReference type="ARBA" id="ARBA00012528"/>
    </source>
</evidence>
<keyword evidence="5" id="KW-1133">Transmembrane helix</keyword>